<dbReference type="GO" id="GO:0055085">
    <property type="term" value="P:transmembrane transport"/>
    <property type="evidence" value="ECO:0007669"/>
    <property type="project" value="InterPro"/>
</dbReference>
<keyword evidence="7 8" id="KW-0472">Membrane</keyword>
<name>A0AAU0UP42_9FIRM</name>
<organism evidence="9 10">
    <name type="scientific">Metallumcola ferriviriculae</name>
    <dbReference type="NCBI Taxonomy" id="3039180"/>
    <lineage>
        <taxon>Bacteria</taxon>
        <taxon>Bacillati</taxon>
        <taxon>Bacillota</taxon>
        <taxon>Clostridia</taxon>
        <taxon>Neomoorellales</taxon>
        <taxon>Desulfitibacteraceae</taxon>
        <taxon>Metallumcola</taxon>
    </lineage>
</organism>
<comment type="subcellular location">
    <subcellularLocation>
        <location evidence="1">Cell membrane</location>
        <topology evidence="1">Multi-pass membrane protein</topology>
    </subcellularLocation>
</comment>
<keyword evidence="3" id="KW-0813">Transport</keyword>
<sequence>MSILFQVVLPVFLVFLAGYTAQKSFKLDIKSISTAALYLMTPALIFRTFYETQLGSTYLHIVIYGTLLSVSLIVLVKLFARLKHYDAAATSALILSSAFMNNGNMGAPIVLFAFGEQGFQYAVAIMVFHTIIMSTLGIYYAAKGKSDIKTSLLSVLKMPIVHAAVAGLAWQYWALPLPANIFKAIKMVGDAAIPTIMLVLGLQLAEIKLANFHWEKSAVALLFRLLLSPAIAWLIVLMLPVEPLLGSVMIVEAAMPSAAITTMYALQYDSEPQLVSSITFVSTLLSIITLSILLNLIT</sequence>
<dbReference type="Pfam" id="PF03547">
    <property type="entry name" value="Mem_trans"/>
    <property type="match status" value="1"/>
</dbReference>
<dbReference type="GO" id="GO:0005886">
    <property type="term" value="C:plasma membrane"/>
    <property type="evidence" value="ECO:0007669"/>
    <property type="project" value="UniProtKB-SubCell"/>
</dbReference>
<keyword evidence="6 8" id="KW-1133">Transmembrane helix</keyword>
<feature type="transmembrane region" description="Helical" evidence="8">
    <location>
        <begin position="278"/>
        <end position="297"/>
    </location>
</feature>
<feature type="transmembrane region" description="Helical" evidence="8">
    <location>
        <begin position="58"/>
        <end position="80"/>
    </location>
</feature>
<keyword evidence="4" id="KW-1003">Cell membrane</keyword>
<dbReference type="KEGG" id="dbc:MFMK1_001414"/>
<feature type="transmembrane region" description="Helical" evidence="8">
    <location>
        <begin position="92"/>
        <end position="115"/>
    </location>
</feature>
<evidence type="ECO:0000256" key="8">
    <source>
        <dbReference type="SAM" id="Phobius"/>
    </source>
</evidence>
<dbReference type="AlphaFoldDB" id="A0AAU0UP42"/>
<evidence type="ECO:0000256" key="2">
    <source>
        <dbReference type="ARBA" id="ARBA00010145"/>
    </source>
</evidence>
<keyword evidence="10" id="KW-1185">Reference proteome</keyword>
<dbReference type="PANTHER" id="PTHR36838:SF1">
    <property type="entry name" value="SLR1864 PROTEIN"/>
    <property type="match status" value="1"/>
</dbReference>
<evidence type="ECO:0000256" key="6">
    <source>
        <dbReference type="ARBA" id="ARBA00022989"/>
    </source>
</evidence>
<dbReference type="Proteomes" id="UP001329915">
    <property type="component" value="Chromosome"/>
</dbReference>
<evidence type="ECO:0000256" key="7">
    <source>
        <dbReference type="ARBA" id="ARBA00023136"/>
    </source>
</evidence>
<dbReference type="PANTHER" id="PTHR36838">
    <property type="entry name" value="AUXIN EFFLUX CARRIER FAMILY PROTEIN"/>
    <property type="match status" value="1"/>
</dbReference>
<feature type="transmembrane region" description="Helical" evidence="8">
    <location>
        <begin position="217"/>
        <end position="238"/>
    </location>
</feature>
<dbReference type="EMBL" id="CP121694">
    <property type="protein sequence ID" value="WRO21604.1"/>
    <property type="molecule type" value="Genomic_DNA"/>
</dbReference>
<gene>
    <name evidence="9" type="ORF">MFMK1_001414</name>
</gene>
<dbReference type="InterPro" id="IPR038770">
    <property type="entry name" value="Na+/solute_symporter_sf"/>
</dbReference>
<reference evidence="9 10" key="1">
    <citation type="submission" date="2023-04" db="EMBL/GenBank/DDBJ databases">
        <authorList>
            <person name="Hsu D."/>
        </authorList>
    </citation>
    <scope>NUCLEOTIDE SEQUENCE [LARGE SCALE GENOMIC DNA]</scope>
    <source>
        <strain evidence="9 10">MK1</strain>
    </source>
</reference>
<feature type="transmembrane region" description="Helical" evidence="8">
    <location>
        <begin position="185"/>
        <end position="205"/>
    </location>
</feature>
<protein>
    <submittedName>
        <fullName evidence="9">AEC family transporter</fullName>
    </submittedName>
</protein>
<evidence type="ECO:0000256" key="3">
    <source>
        <dbReference type="ARBA" id="ARBA00022448"/>
    </source>
</evidence>
<dbReference type="Gene3D" id="1.20.1530.20">
    <property type="match status" value="2"/>
</dbReference>
<evidence type="ECO:0000313" key="10">
    <source>
        <dbReference type="Proteomes" id="UP001329915"/>
    </source>
</evidence>
<comment type="similarity">
    <text evidence="2">Belongs to the auxin efflux carrier (TC 2.A.69) family.</text>
</comment>
<evidence type="ECO:0000256" key="5">
    <source>
        <dbReference type="ARBA" id="ARBA00022692"/>
    </source>
</evidence>
<evidence type="ECO:0000313" key="9">
    <source>
        <dbReference type="EMBL" id="WRO21604.1"/>
    </source>
</evidence>
<dbReference type="RefSeq" id="WP_366924437.1">
    <property type="nucleotide sequence ID" value="NZ_CP121694.1"/>
</dbReference>
<accession>A0AAU0UP42</accession>
<evidence type="ECO:0000256" key="4">
    <source>
        <dbReference type="ARBA" id="ARBA00022475"/>
    </source>
</evidence>
<dbReference type="InterPro" id="IPR004776">
    <property type="entry name" value="Mem_transp_PIN-like"/>
</dbReference>
<feature type="transmembrane region" description="Helical" evidence="8">
    <location>
        <begin position="154"/>
        <end position="173"/>
    </location>
</feature>
<proteinExistence type="inferred from homology"/>
<feature type="transmembrane region" description="Helical" evidence="8">
    <location>
        <begin position="121"/>
        <end position="142"/>
    </location>
</feature>
<keyword evidence="5 8" id="KW-0812">Transmembrane</keyword>
<evidence type="ECO:0000256" key="1">
    <source>
        <dbReference type="ARBA" id="ARBA00004651"/>
    </source>
</evidence>